<reference evidence="5" key="1">
    <citation type="submission" date="2014-04" db="EMBL/GenBank/DDBJ databases">
        <title>Evolutionary Origins and Diversification of the Mycorrhizal Mutualists.</title>
        <authorList>
            <consortium name="DOE Joint Genome Institute"/>
            <consortium name="Mycorrhizal Genomics Consortium"/>
            <person name="Kohler A."/>
            <person name="Kuo A."/>
            <person name="Nagy L.G."/>
            <person name="Floudas D."/>
            <person name="Copeland A."/>
            <person name="Barry K.W."/>
            <person name="Cichocki N."/>
            <person name="Veneault-Fourrey C."/>
            <person name="LaButti K."/>
            <person name="Lindquist E.A."/>
            <person name="Lipzen A."/>
            <person name="Lundell T."/>
            <person name="Morin E."/>
            <person name="Murat C."/>
            <person name="Riley R."/>
            <person name="Ohm R."/>
            <person name="Sun H."/>
            <person name="Tunlid A."/>
            <person name="Henrissat B."/>
            <person name="Grigoriev I.V."/>
            <person name="Hibbett D.S."/>
            <person name="Martin F."/>
        </authorList>
    </citation>
    <scope>NUCLEOTIDE SEQUENCE [LARGE SCALE GENOMIC DNA]</scope>
    <source>
        <strain evidence="5">FD-334 SS-4</strain>
    </source>
</reference>
<feature type="transmembrane region" description="Helical" evidence="2">
    <location>
        <begin position="1135"/>
        <end position="1152"/>
    </location>
</feature>
<feature type="transmembrane region" description="Helical" evidence="2">
    <location>
        <begin position="898"/>
        <end position="922"/>
    </location>
</feature>
<feature type="transmembrane region" description="Helical" evidence="2">
    <location>
        <begin position="853"/>
        <end position="878"/>
    </location>
</feature>
<feature type="transmembrane region" description="Helical" evidence="2">
    <location>
        <begin position="162"/>
        <end position="184"/>
    </location>
</feature>
<name>A0A0D2QAJ4_HYPSF</name>
<dbReference type="InterPro" id="IPR045122">
    <property type="entry name" value="Csc1-like"/>
</dbReference>
<feature type="compositionally biased region" description="Basic and acidic residues" evidence="1">
    <location>
        <begin position="728"/>
        <end position="738"/>
    </location>
</feature>
<dbReference type="InterPro" id="IPR003864">
    <property type="entry name" value="CSC1/OSCA1-like_7TM"/>
</dbReference>
<dbReference type="OMA" id="REWFVQQ"/>
<keyword evidence="2" id="KW-0812">Transmembrane</keyword>
<feature type="compositionally biased region" description="Polar residues" evidence="1">
    <location>
        <begin position="25"/>
        <end position="36"/>
    </location>
</feature>
<feature type="transmembrane region" description="Helical" evidence="2">
    <location>
        <begin position="344"/>
        <end position="364"/>
    </location>
</feature>
<gene>
    <name evidence="4" type="ORF">HYPSUDRAFT_34085</name>
</gene>
<feature type="compositionally biased region" description="Low complexity" evidence="1">
    <location>
        <begin position="37"/>
        <end position="53"/>
    </location>
</feature>
<feature type="transmembrane region" description="Helical" evidence="2">
    <location>
        <begin position="942"/>
        <end position="967"/>
    </location>
</feature>
<evidence type="ECO:0000256" key="1">
    <source>
        <dbReference type="SAM" id="MobiDB-lite"/>
    </source>
</evidence>
<evidence type="ECO:0000313" key="5">
    <source>
        <dbReference type="Proteomes" id="UP000054270"/>
    </source>
</evidence>
<feature type="transmembrane region" description="Helical" evidence="2">
    <location>
        <begin position="1069"/>
        <end position="1090"/>
    </location>
</feature>
<evidence type="ECO:0000259" key="3">
    <source>
        <dbReference type="Pfam" id="PF02714"/>
    </source>
</evidence>
<feature type="transmembrane region" description="Helical" evidence="2">
    <location>
        <begin position="1043"/>
        <end position="1063"/>
    </location>
</feature>
<feature type="region of interest" description="Disordered" evidence="1">
    <location>
        <begin position="23"/>
        <end position="81"/>
    </location>
</feature>
<feature type="compositionally biased region" description="Low complexity" evidence="1">
    <location>
        <begin position="62"/>
        <end position="81"/>
    </location>
</feature>
<dbReference type="GO" id="GO:0005886">
    <property type="term" value="C:plasma membrane"/>
    <property type="evidence" value="ECO:0007669"/>
    <property type="project" value="TreeGrafter"/>
</dbReference>
<feature type="compositionally biased region" description="Basic and acidic residues" evidence="1">
    <location>
        <begin position="445"/>
        <end position="459"/>
    </location>
</feature>
<dbReference type="OrthoDB" id="2591106at2759"/>
<keyword evidence="5" id="KW-1185">Reference proteome</keyword>
<protein>
    <recommendedName>
        <fullName evidence="3">CSC1/OSCA1-like 7TM region domain-containing protein</fullName>
    </recommendedName>
</protein>
<feature type="transmembrane region" description="Helical" evidence="2">
    <location>
        <begin position="987"/>
        <end position="1010"/>
    </location>
</feature>
<proteinExistence type="predicted"/>
<sequence>MPLSPHLPNVPQRQLYQLRPRNDLNDNWASDSTTAWSTISPSNPTSATTPTTSDILQSTSVSPTQISIPEPSPTSSIPLSSDGTSPLVFTTMIPVTTIAQPDTTITSFTGLLVTDGATPTSISSSSFLSSSTASAAFSSASLIESRSGPVCPGRGFDSAASGMLSVIIIPSVIGLILWILFAVLRPRFRQVYALREWFVQPDLRPKPLGSAFFAFLFPKVPLVPSVPSDVSDAGRSIAQDAKLFPSDEELSQRALWIALLIALGWSVIALLGALPLYIVDTPCNADYATSSVFGGGYSTLTDLSFLRLLRSVETGGITSDNISTGLQRRLADPIPESLHLRVRVIILTAFVIVLGVIPALWKIVKEFNRVAAYRRQWLEVKCEGKDLAWLSAKNAPGYATWGEKQLKDHLVKIGLSSTLGGTERQNGNATAGGARPRAGARTTRRREEEQPLNDKHEVETNGEVDIQSLFSIGDTHKIALLIEERDQILENLEISETKYINSFRVTTPDPSILDFVPPPPPADPNRPYISRPIPLAGQQQRKSRTRRHVNRAFASSSLAPTSFVAPSSYYKLRGVQGVSGGRFAETGADRHLSLTESINSRVIGSRFMEVNRNSVAYGRLPLGTNVAVEQSGELGPVDPRGSWMPSIPDPRLFGPNYGLTSYEDMEVDEHGVVRTVHEQEEAREWVDLSQEEEQFATDFNGIPPEQAGPSSFLRRPRPPKTDTTPPSTRRETFPRRETTYAVDPEAVPPPHLRLQPTQPFVRPLDGLGFEDLGHVYAEITQWRSRLKMINVEISEAQNQSYTDIAHGTNINGWLMVGRGLRFIPGTQMIEGRAKEDIRWDVLQNERSWLDTTVLWAVVIATMVILAAALTAAVGLFLAPSPNFAHYIPFLKPLLTGETVAAGIATILAPAIAATIFVILGIITIHWVTTIHGSVSVSGNQLLIFKITFFILTGVGALWLVAIGAILFSMQGISTNTEPTISVSNGAVYMSVLALALIINVAIIMPATLLLQPMRLWRVIRAEKAAVTPRQRFRAVYPRTYDPTYATGACVLALVFASTFALIFPLIAPAVVVLLLLTLIAQRFLVGYVYARTHSQTGGLLHMWMLQRFGTLLSLQPLLLGLICLALHFWEEGGVLIGTGVFVVIFMEGYTHWKMRLPSRDSLSPITINSLDTFVNGANTYHTDADSANGSTPPGTRTRGSMASVLEMMSVTLAVMPSASNYKGPVPLQTETLDDLTATERAARTHPDAPPRLPPLPFTDHAEDMAGILYAPELIAPPPIIWLPRDSANLAQSEAVDLQKYHDLQVTVDVRSKDDVTHLHRTPSSSRRPSR</sequence>
<dbReference type="Pfam" id="PF02714">
    <property type="entry name" value="RSN1_7TM"/>
    <property type="match status" value="1"/>
</dbReference>
<keyword evidence="2" id="KW-0472">Membrane</keyword>
<dbReference type="PANTHER" id="PTHR13018">
    <property type="entry name" value="PROBABLE MEMBRANE PROTEIN DUF221-RELATED"/>
    <property type="match status" value="1"/>
</dbReference>
<feature type="compositionally biased region" description="Low complexity" evidence="1">
    <location>
        <begin position="429"/>
        <end position="441"/>
    </location>
</feature>
<feature type="transmembrane region" description="Helical" evidence="2">
    <location>
        <begin position="254"/>
        <end position="278"/>
    </location>
</feature>
<dbReference type="GO" id="GO:0005227">
    <property type="term" value="F:calcium-activated cation channel activity"/>
    <property type="evidence" value="ECO:0007669"/>
    <property type="project" value="InterPro"/>
</dbReference>
<dbReference type="Proteomes" id="UP000054270">
    <property type="component" value="Unassembled WGS sequence"/>
</dbReference>
<evidence type="ECO:0000256" key="2">
    <source>
        <dbReference type="SAM" id="Phobius"/>
    </source>
</evidence>
<feature type="transmembrane region" description="Helical" evidence="2">
    <location>
        <begin position="1111"/>
        <end position="1129"/>
    </location>
</feature>
<feature type="region of interest" description="Disordered" evidence="1">
    <location>
        <begin position="421"/>
        <end position="460"/>
    </location>
</feature>
<evidence type="ECO:0000313" key="4">
    <source>
        <dbReference type="EMBL" id="KJA28630.1"/>
    </source>
</evidence>
<dbReference type="STRING" id="945553.A0A0D2QAJ4"/>
<keyword evidence="2" id="KW-1133">Transmembrane helix</keyword>
<dbReference type="PANTHER" id="PTHR13018:SF139">
    <property type="entry name" value="PHOSPHATE METABOLISM PROTEIN 7"/>
    <property type="match status" value="1"/>
</dbReference>
<dbReference type="EMBL" id="KN817521">
    <property type="protein sequence ID" value="KJA28630.1"/>
    <property type="molecule type" value="Genomic_DNA"/>
</dbReference>
<accession>A0A0D2QAJ4</accession>
<organism evidence="4 5">
    <name type="scientific">Hypholoma sublateritium (strain FD-334 SS-4)</name>
    <dbReference type="NCBI Taxonomy" id="945553"/>
    <lineage>
        <taxon>Eukaryota</taxon>
        <taxon>Fungi</taxon>
        <taxon>Dikarya</taxon>
        <taxon>Basidiomycota</taxon>
        <taxon>Agaricomycotina</taxon>
        <taxon>Agaricomycetes</taxon>
        <taxon>Agaricomycetidae</taxon>
        <taxon>Agaricales</taxon>
        <taxon>Agaricineae</taxon>
        <taxon>Strophariaceae</taxon>
        <taxon>Hypholoma</taxon>
    </lineage>
</organism>
<feature type="domain" description="CSC1/OSCA1-like 7TM region" evidence="3">
    <location>
        <begin position="856"/>
        <end position="1119"/>
    </location>
</feature>
<feature type="region of interest" description="Disordered" evidence="1">
    <location>
        <begin position="699"/>
        <end position="752"/>
    </location>
</feature>